<protein>
    <recommendedName>
        <fullName evidence="10">Fibrillar collagen NC1 domain-containing protein</fullName>
    </recommendedName>
</protein>
<dbReference type="InterPro" id="IPR000885">
    <property type="entry name" value="Fib_collagen_C"/>
</dbReference>
<feature type="compositionally biased region" description="Low complexity" evidence="8">
    <location>
        <begin position="825"/>
        <end position="838"/>
    </location>
</feature>
<feature type="compositionally biased region" description="Gly residues" evidence="8">
    <location>
        <begin position="815"/>
        <end position="824"/>
    </location>
</feature>
<dbReference type="Pfam" id="PF01391">
    <property type="entry name" value="Collagen"/>
    <property type="match status" value="6"/>
</dbReference>
<dbReference type="InterPro" id="IPR050149">
    <property type="entry name" value="Collagen_superfamily"/>
</dbReference>
<dbReference type="CDD" id="cd00110">
    <property type="entry name" value="LamG"/>
    <property type="match status" value="1"/>
</dbReference>
<keyword evidence="6" id="KW-0176">Collagen</keyword>
<keyword evidence="4" id="KW-0732">Signal</keyword>
<reference evidence="11" key="3">
    <citation type="submission" date="2025-08" db="UniProtKB">
        <authorList>
            <consortium name="Ensembl"/>
        </authorList>
    </citation>
    <scope>IDENTIFICATION</scope>
</reference>
<evidence type="ECO:0000256" key="8">
    <source>
        <dbReference type="SAM" id="MobiDB-lite"/>
    </source>
</evidence>
<dbReference type="GO" id="GO:0005581">
    <property type="term" value="C:collagen trimer"/>
    <property type="evidence" value="ECO:0007669"/>
    <property type="project" value="UniProtKB-KW"/>
</dbReference>
<dbReference type="InterPro" id="IPR048287">
    <property type="entry name" value="TSPN-like_N"/>
</dbReference>
<evidence type="ECO:0000256" key="1">
    <source>
        <dbReference type="ARBA" id="ARBA00004613"/>
    </source>
</evidence>
<keyword evidence="3" id="KW-0272">Extracellular matrix</keyword>
<evidence type="ECO:0000256" key="9">
    <source>
        <dbReference type="SAM" id="Phobius"/>
    </source>
</evidence>
<evidence type="ECO:0000256" key="7">
    <source>
        <dbReference type="ARBA" id="ARBA00023278"/>
    </source>
</evidence>
<dbReference type="Pfam" id="PF01410">
    <property type="entry name" value="COLFI"/>
    <property type="match status" value="1"/>
</dbReference>
<feature type="transmembrane region" description="Helical" evidence="9">
    <location>
        <begin position="481"/>
        <end position="498"/>
    </location>
</feature>
<evidence type="ECO:0000256" key="3">
    <source>
        <dbReference type="ARBA" id="ARBA00022530"/>
    </source>
</evidence>
<name>A0AAX7V3G1_ASTCA</name>
<reference evidence="11" key="4">
    <citation type="submission" date="2025-09" db="UniProtKB">
        <authorList>
            <consortium name="Ensembl"/>
        </authorList>
    </citation>
    <scope>IDENTIFICATION</scope>
</reference>
<gene>
    <name evidence="11" type="primary">COL5A1</name>
</gene>
<feature type="compositionally biased region" description="Basic and acidic residues" evidence="8">
    <location>
        <begin position="544"/>
        <end position="553"/>
    </location>
</feature>
<proteinExistence type="predicted"/>
<dbReference type="Proteomes" id="UP000265100">
    <property type="component" value="Chromosome 7"/>
</dbReference>
<dbReference type="GO" id="GO:0031012">
    <property type="term" value="C:extracellular matrix"/>
    <property type="evidence" value="ECO:0007669"/>
    <property type="project" value="TreeGrafter"/>
</dbReference>
<keyword evidence="5" id="KW-0677">Repeat</keyword>
<dbReference type="InterPro" id="IPR013320">
    <property type="entry name" value="ConA-like_dom_sf"/>
</dbReference>
<reference evidence="11 12" key="1">
    <citation type="submission" date="2018-05" db="EMBL/GenBank/DDBJ databases">
        <authorList>
            <person name="Datahose"/>
        </authorList>
    </citation>
    <scope>NUCLEOTIDE SEQUENCE</scope>
</reference>
<feature type="compositionally biased region" description="Low complexity" evidence="8">
    <location>
        <begin position="786"/>
        <end position="802"/>
    </location>
</feature>
<dbReference type="SMART" id="SM00282">
    <property type="entry name" value="LamG"/>
    <property type="match status" value="1"/>
</dbReference>
<dbReference type="Gene3D" id="2.60.120.1000">
    <property type="match status" value="1"/>
</dbReference>
<keyword evidence="12" id="KW-1185">Reference proteome</keyword>
<feature type="compositionally biased region" description="Pro residues" evidence="8">
    <location>
        <begin position="988"/>
        <end position="1003"/>
    </location>
</feature>
<keyword evidence="2" id="KW-0964">Secreted</keyword>
<feature type="compositionally biased region" description="Low complexity" evidence="8">
    <location>
        <begin position="697"/>
        <end position="709"/>
    </location>
</feature>
<dbReference type="InterPro" id="IPR008160">
    <property type="entry name" value="Collagen"/>
</dbReference>
<dbReference type="FunFam" id="2.60.120.200:FF:000016">
    <property type="entry name" value="Collagen XI alpha 1 chain"/>
    <property type="match status" value="1"/>
</dbReference>
<evidence type="ECO:0000313" key="11">
    <source>
        <dbReference type="Ensembl" id="ENSACLP00000071201.1"/>
    </source>
</evidence>
<dbReference type="PANTHER" id="PTHR24023:SF387">
    <property type="entry name" value="COLLAGEN ALPHA-1(V) CHAIN"/>
    <property type="match status" value="1"/>
</dbReference>
<keyword evidence="7" id="KW-0379">Hydroxylation</keyword>
<dbReference type="GO" id="GO:0005615">
    <property type="term" value="C:extracellular space"/>
    <property type="evidence" value="ECO:0007669"/>
    <property type="project" value="TreeGrafter"/>
</dbReference>
<feature type="compositionally biased region" description="Low complexity" evidence="8">
    <location>
        <begin position="1019"/>
        <end position="1028"/>
    </location>
</feature>
<feature type="transmembrane region" description="Helical" evidence="9">
    <location>
        <begin position="449"/>
        <end position="469"/>
    </location>
</feature>
<dbReference type="SMART" id="SM00210">
    <property type="entry name" value="TSPN"/>
    <property type="match status" value="1"/>
</dbReference>
<evidence type="ECO:0000259" key="10">
    <source>
        <dbReference type="PROSITE" id="PS51461"/>
    </source>
</evidence>
<dbReference type="GO" id="GO:0030198">
    <property type="term" value="P:extracellular matrix organization"/>
    <property type="evidence" value="ECO:0007669"/>
    <property type="project" value="TreeGrafter"/>
</dbReference>
<dbReference type="Pfam" id="PF02210">
    <property type="entry name" value="Laminin_G_2"/>
    <property type="match status" value="1"/>
</dbReference>
<evidence type="ECO:0000313" key="12">
    <source>
        <dbReference type="Proteomes" id="UP000265100"/>
    </source>
</evidence>
<evidence type="ECO:0000256" key="5">
    <source>
        <dbReference type="ARBA" id="ARBA00022737"/>
    </source>
</evidence>
<dbReference type="SUPFAM" id="SSF49899">
    <property type="entry name" value="Concanavalin A-like lectins/glucanases"/>
    <property type="match status" value="1"/>
</dbReference>
<feature type="region of interest" description="Disordered" evidence="8">
    <location>
        <begin position="542"/>
        <end position="580"/>
    </location>
</feature>
<dbReference type="GO" id="GO:0030020">
    <property type="term" value="F:extracellular matrix structural constituent conferring tensile strength"/>
    <property type="evidence" value="ECO:0007669"/>
    <property type="project" value="TreeGrafter"/>
</dbReference>
<dbReference type="GeneTree" id="ENSGT00940000159211"/>
<evidence type="ECO:0000256" key="4">
    <source>
        <dbReference type="ARBA" id="ARBA00022729"/>
    </source>
</evidence>
<organism evidence="11 12">
    <name type="scientific">Astatotilapia calliptera</name>
    <name type="common">Eastern happy</name>
    <name type="synonym">Chromis callipterus</name>
    <dbReference type="NCBI Taxonomy" id="8154"/>
    <lineage>
        <taxon>Eukaryota</taxon>
        <taxon>Metazoa</taxon>
        <taxon>Chordata</taxon>
        <taxon>Craniata</taxon>
        <taxon>Vertebrata</taxon>
        <taxon>Euteleostomi</taxon>
        <taxon>Actinopterygii</taxon>
        <taxon>Neopterygii</taxon>
        <taxon>Teleostei</taxon>
        <taxon>Neoteleostei</taxon>
        <taxon>Acanthomorphata</taxon>
        <taxon>Ovalentaria</taxon>
        <taxon>Cichlomorphae</taxon>
        <taxon>Cichliformes</taxon>
        <taxon>Cichlidae</taxon>
        <taxon>African cichlids</taxon>
        <taxon>Pseudocrenilabrinae</taxon>
        <taxon>Haplochromini</taxon>
        <taxon>Astatotilapia</taxon>
    </lineage>
</organism>
<feature type="domain" description="Fibrillar collagen NC1" evidence="10">
    <location>
        <begin position="1120"/>
        <end position="1348"/>
    </location>
</feature>
<dbReference type="PROSITE" id="PS51461">
    <property type="entry name" value="NC1_FIB"/>
    <property type="match status" value="1"/>
</dbReference>
<dbReference type="InterPro" id="IPR001791">
    <property type="entry name" value="Laminin_G"/>
</dbReference>
<feature type="region of interest" description="Disordered" evidence="8">
    <location>
        <begin position="888"/>
        <end position="1071"/>
    </location>
</feature>
<evidence type="ECO:0000256" key="2">
    <source>
        <dbReference type="ARBA" id="ARBA00022525"/>
    </source>
</evidence>
<comment type="subcellular location">
    <subcellularLocation>
        <location evidence="1">Secreted</location>
    </subcellularLocation>
</comment>
<reference evidence="12" key="2">
    <citation type="submission" date="2023-03" db="EMBL/GenBank/DDBJ databases">
        <authorList>
            <consortium name="Wellcome Sanger Institute Data Sharing"/>
        </authorList>
    </citation>
    <scope>NUCLEOTIDE SEQUENCE [LARGE SCALE GENOMIC DNA]</scope>
</reference>
<accession>A0AAX7V3G1</accession>
<keyword evidence="9" id="KW-0812">Transmembrane</keyword>
<dbReference type="SMART" id="SM00038">
    <property type="entry name" value="COLFI"/>
    <property type="match status" value="1"/>
</dbReference>
<feature type="transmembrane region" description="Helical" evidence="9">
    <location>
        <begin position="510"/>
        <end position="534"/>
    </location>
</feature>
<dbReference type="FunFam" id="2.60.120.1000:FF:000002">
    <property type="entry name" value="Collagen XI alpha 1 chain"/>
    <property type="match status" value="1"/>
</dbReference>
<feature type="region of interest" description="Disordered" evidence="8">
    <location>
        <begin position="612"/>
        <end position="875"/>
    </location>
</feature>
<keyword evidence="9" id="KW-0472">Membrane</keyword>
<sequence>MDTHIRWKVKRRIRDVQITLSVILLFITSQASSVEPADLLKILDFHSLPEGVTKTTGLCSHRRSSQGPDVAYRVSKDAQLSAPTKQLYPGDVFPEDFSIMATVKPKKGSQSFLLSLYNEQGIQQLGLEVGRSPVFLYEDHTGRPSPEDYPLFRGVNLADGKWHRVAISVHKQTITLILDCKKKTTQKLLRSPQPVIDTKGIIVFGTRILDEEVFEGDIQQLMIVADHRAAYDYCEHYSPDCEVPSPDQPQNQDPGTDNAVSNITFLLFKSSLAPCFILGYGAHGEKGQKGEPAVIEPVSMTRFTNTNNKTLTCVCNFPSKGLPGRPGLPGADGLPGPPGTVLMLLSAGGDSGQKGPAVSAQEAQMQAIMQQARVTVEHVLLLLQGRSGADGARGMPGQTGPKGDRGFDGLAGLPGEKGHRVSILTFNLRGVCLLEFGQQLNMFIFQNCFFIPVITKYLFQISLIVPRFIVITLESYMSGKIFPLMLIICECTVNRIIFAKPEGRDVLKYLVFVCLFVCLPYRLMAFVFFTSCAFQGELGPAGPRGEDGPEGPKGRSGLPGDAGPLGPSGEKGKLGVPGLPGYPGRQGPKVIAFILLKSIVINLLILPYPCSVTGPRGERGPRGQTGKAGPKGNSGNDGPPGPPGERGLPGPQGPTGFPGPKGPPGPAGKDGLPGHPGQRGETGFQGKTGPPGPPGVVGPQGPTGETGQTGERGHPGPPGPPGEQGLPGAAGKEGAKGDPGPAGPSGKDGPPGQRGFPGERGLPGPVGAHGLKGNEGPPGPPGPAGSPGERGPAGPAGPTGLPGRSGPQGPPGPAGEKGGPGEKGPQGPAGRDGIQGPVGLPGPGGPPGPPGEDGDKGEIGEPGQKGSKGDKGEHQTDSHYLIISSAVQGADGEPGPRGQQGMFGQKGDEGSRGFPGPPGPVGLQGLPGPPGEKGETGDVGQMVRGEPGLEGPPGKTGPVGPQGSPGKPGPEGLRGIPGAVGEQGLPGAPGPDGPPGPMGPPGLPGLKGDSGVKGEKGHPGLIGLIGPPGEQGEKGDRGLPGPSGSAGPKGDNGIAGPAGPLGPIGPPGLPVSLGPPGDVIHPLPIQAPIKGRSRRNIDASQMVDDAAMDANYKDYDDGMEEIFGSLNSLKLEIEQMKHPLGTQGNPARTCKDLQLCHPDFPDGEYWIDPNQGCSRDSFKVYCNFTASGESCIFPDKKSGGARLTSWLKENPGSWFSEFKRGKLLSYVDAEGNPIGVVQMTFLRLLSAAARQNMTYNCYQSVAWHDQEQDNYDKAIRFLGSNDEEMSYDNNPYIRALVDGCALKKGYEKTVLEINTPKVEQVPFVDVMFNDFGGPTQKFGFEVGPVCFIG</sequence>
<evidence type="ECO:0000256" key="6">
    <source>
        <dbReference type="ARBA" id="ARBA00023119"/>
    </source>
</evidence>
<keyword evidence="9" id="KW-1133">Transmembrane helix</keyword>
<dbReference type="Ensembl" id="ENSACLT00000078040.1">
    <property type="protein sequence ID" value="ENSACLP00000071201.1"/>
    <property type="gene ID" value="ENSACLG00000027546.2"/>
</dbReference>
<dbReference type="PANTHER" id="PTHR24023">
    <property type="entry name" value="COLLAGEN ALPHA"/>
    <property type="match status" value="1"/>
</dbReference>
<dbReference type="Gene3D" id="2.60.120.200">
    <property type="match status" value="1"/>
</dbReference>